<dbReference type="InterPro" id="IPR014790">
    <property type="entry name" value="MutL_C"/>
</dbReference>
<dbReference type="SUPFAM" id="SSF118116">
    <property type="entry name" value="DNA mismatch repair protein MutL"/>
    <property type="match status" value="1"/>
</dbReference>
<dbReference type="GO" id="GO:0006298">
    <property type="term" value="P:mismatch repair"/>
    <property type="evidence" value="ECO:0007669"/>
    <property type="project" value="InterPro"/>
</dbReference>
<evidence type="ECO:0000313" key="2">
    <source>
        <dbReference type="EMBL" id="BAM83024.1"/>
    </source>
</evidence>
<dbReference type="PANTHER" id="PTHR10073:SF47">
    <property type="entry name" value="DNA MISMATCH REPAIR PROTEIN MLH3"/>
    <property type="match status" value="1"/>
</dbReference>
<dbReference type="InterPro" id="IPR038973">
    <property type="entry name" value="MutL/Mlh/Pms-like"/>
</dbReference>
<dbReference type="KEGG" id="cme:CYME_CMS483C"/>
<dbReference type="Gene3D" id="3.30.1370.100">
    <property type="entry name" value="MutL, C-terminal domain, regulatory subdomain"/>
    <property type="match status" value="1"/>
</dbReference>
<dbReference type="GO" id="GO:0032300">
    <property type="term" value="C:mismatch repair complex"/>
    <property type="evidence" value="ECO:0007669"/>
    <property type="project" value="InterPro"/>
</dbReference>
<sequence>MKEAKLMAGEVLERWPEPTSLHALVERLFVELFRYGSLSAIAFHFDFSLGVLELHWRTIPDTNAAPSLDVKDWLTNCCTRTVLAASSLRIEGVFAHRPIIRRQLEAQAGRLASELLSTVLRPWAALYVNVSWEVALMGSGTLAFARHFRWDNPNDEAASEQPWLHRMRQLLNETAAVVRFSTHVIAGNLPASPMPSRSASGEWHLALVHGFRQCCWIFGWNGRPLKIDIECLQRTLGVPHREQLACGIAQWRDGNATWGAFQADGFDHARTADCWLCSGPAESCEVFQALQLKLRELLGVSTSTLQTDSVWGSVREQALASITASRRSCQRHDVVPSTASLRDPVLADGITSTTRALAFSETLGRPRTPPSRCRTRPCTRDTSNFPPSLSVFTTRALERLQPGWESDLYGAQGHCPVPILPDLDNARVDPTAARTAVQLHARELEDAVVVGQFDAKFIVFRVRSEIFLLDQHAADERARFEQLTQMYQESLDPRKYPTALNRSVSLRVPLLVDLGSRCLSATTCAFLRHFGWSWDEASSEKPIDTHIASTAIAGTEHRSTLRVRSVPSVLGQQPLLQASDLLECIDLMLETDHAVSMVPAAQRVLETLACRHAIMFGDRLDLAACQQLLKRLSKCRLPFQCAHGRPSVAALSCPRRPR</sequence>
<dbReference type="eggNOG" id="KOG1977">
    <property type="taxonomic scope" value="Eukaryota"/>
</dbReference>
<dbReference type="InterPro" id="IPR042120">
    <property type="entry name" value="MutL_C_dimsub"/>
</dbReference>
<keyword evidence="3" id="KW-1185">Reference proteome</keyword>
<dbReference type="HOGENOM" id="CLU_417023_0_0_1"/>
<dbReference type="Gene3D" id="3.30.1540.20">
    <property type="entry name" value="MutL, C-terminal domain, dimerisation subdomain"/>
    <property type="match status" value="1"/>
</dbReference>
<evidence type="ECO:0000259" key="1">
    <source>
        <dbReference type="SMART" id="SM00853"/>
    </source>
</evidence>
<gene>
    <name evidence="2" type="ORF">CYME_CMS483C</name>
</gene>
<reference evidence="2 3" key="2">
    <citation type="journal article" date="2007" name="BMC Biol.">
        <title>A 100%-complete sequence reveals unusually simple genomic features in the hot-spring red alga Cyanidioschyzon merolae.</title>
        <authorList>
            <person name="Nozaki H."/>
            <person name="Takano H."/>
            <person name="Misumi O."/>
            <person name="Terasawa K."/>
            <person name="Matsuzaki M."/>
            <person name="Maruyama S."/>
            <person name="Nishida K."/>
            <person name="Yagisawa F."/>
            <person name="Yoshida Y."/>
            <person name="Fujiwara T."/>
            <person name="Takio S."/>
            <person name="Tamura K."/>
            <person name="Chung S.J."/>
            <person name="Nakamura S."/>
            <person name="Kuroiwa H."/>
            <person name="Tanaka K."/>
            <person name="Sato N."/>
            <person name="Kuroiwa T."/>
        </authorList>
    </citation>
    <scope>NUCLEOTIDE SEQUENCE [LARGE SCALE GENOMIC DNA]</scope>
    <source>
        <strain evidence="2 3">10D</strain>
    </source>
</reference>
<evidence type="ECO:0000313" key="3">
    <source>
        <dbReference type="Proteomes" id="UP000007014"/>
    </source>
</evidence>
<reference evidence="2 3" key="1">
    <citation type="journal article" date="2004" name="Nature">
        <title>Genome sequence of the ultrasmall unicellular red alga Cyanidioschyzon merolae 10D.</title>
        <authorList>
            <person name="Matsuzaki M."/>
            <person name="Misumi O."/>
            <person name="Shin-i T."/>
            <person name="Maruyama S."/>
            <person name="Takahara M."/>
            <person name="Miyagishima S."/>
            <person name="Mori T."/>
            <person name="Nishida K."/>
            <person name="Yagisawa F."/>
            <person name="Nishida K."/>
            <person name="Yoshida Y."/>
            <person name="Nishimura Y."/>
            <person name="Nakao S."/>
            <person name="Kobayashi T."/>
            <person name="Momoyama Y."/>
            <person name="Higashiyama T."/>
            <person name="Minoda A."/>
            <person name="Sano M."/>
            <person name="Nomoto H."/>
            <person name="Oishi K."/>
            <person name="Hayashi H."/>
            <person name="Ohta F."/>
            <person name="Nishizaka S."/>
            <person name="Haga S."/>
            <person name="Miura S."/>
            <person name="Morishita T."/>
            <person name="Kabeya Y."/>
            <person name="Terasawa K."/>
            <person name="Suzuki Y."/>
            <person name="Ishii Y."/>
            <person name="Asakawa S."/>
            <person name="Takano H."/>
            <person name="Ohta N."/>
            <person name="Kuroiwa H."/>
            <person name="Tanaka K."/>
            <person name="Shimizu N."/>
            <person name="Sugano S."/>
            <person name="Sato N."/>
            <person name="Nozaki H."/>
            <person name="Ogasawara N."/>
            <person name="Kohara Y."/>
            <person name="Kuroiwa T."/>
        </authorList>
    </citation>
    <scope>NUCLEOTIDE SEQUENCE [LARGE SCALE GENOMIC DNA]</scope>
    <source>
        <strain evidence="2 3">10D</strain>
    </source>
</reference>
<dbReference type="RefSeq" id="XP_005539060.1">
    <property type="nucleotide sequence ID" value="XM_005539003.1"/>
</dbReference>
<dbReference type="GO" id="GO:0005524">
    <property type="term" value="F:ATP binding"/>
    <property type="evidence" value="ECO:0007669"/>
    <property type="project" value="InterPro"/>
</dbReference>
<accession>M1VC55</accession>
<feature type="domain" description="MutL C-terminal dimerisation" evidence="1">
    <location>
        <begin position="449"/>
        <end position="620"/>
    </location>
</feature>
<dbReference type="OrthoDB" id="429932at2759"/>
<dbReference type="GO" id="GO:0016887">
    <property type="term" value="F:ATP hydrolysis activity"/>
    <property type="evidence" value="ECO:0007669"/>
    <property type="project" value="InterPro"/>
</dbReference>
<dbReference type="InterPro" id="IPR042121">
    <property type="entry name" value="MutL_C_regsub"/>
</dbReference>
<dbReference type="Pfam" id="PF08676">
    <property type="entry name" value="MutL_C"/>
    <property type="match status" value="1"/>
</dbReference>
<protein>
    <submittedName>
        <fullName evidence="2">Similar to DNA mismatch repair protein</fullName>
    </submittedName>
</protein>
<dbReference type="PANTHER" id="PTHR10073">
    <property type="entry name" value="DNA MISMATCH REPAIR PROTEIN MLH, PMS, MUTL"/>
    <property type="match status" value="1"/>
</dbReference>
<dbReference type="GO" id="GO:0140664">
    <property type="term" value="F:ATP-dependent DNA damage sensor activity"/>
    <property type="evidence" value="ECO:0007669"/>
    <property type="project" value="InterPro"/>
</dbReference>
<dbReference type="AlphaFoldDB" id="M1VC55"/>
<organism evidence="2 3">
    <name type="scientific">Cyanidioschyzon merolae (strain NIES-3377 / 10D)</name>
    <name type="common">Unicellular red alga</name>
    <dbReference type="NCBI Taxonomy" id="280699"/>
    <lineage>
        <taxon>Eukaryota</taxon>
        <taxon>Rhodophyta</taxon>
        <taxon>Bangiophyceae</taxon>
        <taxon>Cyanidiales</taxon>
        <taxon>Cyanidiaceae</taxon>
        <taxon>Cyanidioschyzon</taxon>
    </lineage>
</organism>
<dbReference type="STRING" id="280699.M1VC55"/>
<name>M1VC55_CYAM1</name>
<dbReference type="Gramene" id="CMS483CT">
    <property type="protein sequence ID" value="CMS483CT"/>
    <property type="gene ID" value="CMS483C"/>
</dbReference>
<dbReference type="SMART" id="SM00853">
    <property type="entry name" value="MutL_C"/>
    <property type="match status" value="1"/>
</dbReference>
<dbReference type="GeneID" id="16997551"/>
<dbReference type="InterPro" id="IPR037198">
    <property type="entry name" value="MutL_C_sf"/>
</dbReference>
<dbReference type="EMBL" id="AP006501">
    <property type="protein sequence ID" value="BAM83024.1"/>
    <property type="molecule type" value="Genomic_DNA"/>
</dbReference>
<dbReference type="Proteomes" id="UP000007014">
    <property type="component" value="Chromosome 19"/>
</dbReference>
<proteinExistence type="predicted"/>